<keyword evidence="1" id="KW-0812">Transmembrane</keyword>
<feature type="domain" description="Beta-lactamase-related" evidence="2">
    <location>
        <begin position="59"/>
        <end position="460"/>
    </location>
</feature>
<keyword evidence="1" id="KW-1133">Transmembrane helix</keyword>
<accession>A0A0N4UB15</accession>
<dbReference type="AlphaFoldDB" id="A0A0N4UB15"/>
<evidence type="ECO:0000313" key="5">
    <source>
        <dbReference type="Proteomes" id="UP000274756"/>
    </source>
</evidence>
<evidence type="ECO:0000259" key="2">
    <source>
        <dbReference type="Pfam" id="PF00144"/>
    </source>
</evidence>
<evidence type="ECO:0000313" key="4">
    <source>
        <dbReference type="Proteomes" id="UP000038040"/>
    </source>
</evidence>
<gene>
    <name evidence="3" type="ORF">DME_LOCUS8257</name>
</gene>
<organism evidence="4 6">
    <name type="scientific">Dracunculus medinensis</name>
    <name type="common">Guinea worm</name>
    <dbReference type="NCBI Taxonomy" id="318479"/>
    <lineage>
        <taxon>Eukaryota</taxon>
        <taxon>Metazoa</taxon>
        <taxon>Ecdysozoa</taxon>
        <taxon>Nematoda</taxon>
        <taxon>Chromadorea</taxon>
        <taxon>Rhabditida</taxon>
        <taxon>Spirurina</taxon>
        <taxon>Dracunculoidea</taxon>
        <taxon>Dracunculidae</taxon>
        <taxon>Dracunculus</taxon>
    </lineage>
</organism>
<dbReference type="STRING" id="318479.A0A0N4UB15"/>
<dbReference type="Proteomes" id="UP000274756">
    <property type="component" value="Unassembled WGS sequence"/>
</dbReference>
<dbReference type="Pfam" id="PF00144">
    <property type="entry name" value="Beta-lactamase"/>
    <property type="match status" value="1"/>
</dbReference>
<feature type="transmembrane region" description="Helical" evidence="1">
    <location>
        <begin position="15"/>
        <end position="32"/>
    </location>
</feature>
<dbReference type="EMBL" id="UYYG01001167">
    <property type="protein sequence ID" value="VDN58284.1"/>
    <property type="molecule type" value="Genomic_DNA"/>
</dbReference>
<name>A0A0N4UB15_DRAME</name>
<reference evidence="3 5" key="2">
    <citation type="submission" date="2018-11" db="EMBL/GenBank/DDBJ databases">
        <authorList>
            <consortium name="Pathogen Informatics"/>
        </authorList>
    </citation>
    <scope>NUCLEOTIDE SEQUENCE [LARGE SCALE GENOMIC DNA]</scope>
</reference>
<dbReference type="InterPro" id="IPR052907">
    <property type="entry name" value="Beta-lactamase/esterase"/>
</dbReference>
<dbReference type="SUPFAM" id="SSF56601">
    <property type="entry name" value="beta-lactamase/transpeptidase-like"/>
    <property type="match status" value="1"/>
</dbReference>
<keyword evidence="5" id="KW-1185">Reference proteome</keyword>
<dbReference type="PANTHER" id="PTHR43319">
    <property type="entry name" value="BETA-LACTAMASE-RELATED"/>
    <property type="match status" value="1"/>
</dbReference>
<keyword evidence="1" id="KW-0472">Membrane</keyword>
<protein>
    <submittedName>
        <fullName evidence="6">Beta-lactamase domain-containing protein</fullName>
    </submittedName>
</protein>
<evidence type="ECO:0000313" key="3">
    <source>
        <dbReference type="EMBL" id="VDN58284.1"/>
    </source>
</evidence>
<dbReference type="WBParaSite" id="DME_0000437401-mRNA-1">
    <property type="protein sequence ID" value="DME_0000437401-mRNA-1"/>
    <property type="gene ID" value="DME_0000437401"/>
</dbReference>
<dbReference type="Proteomes" id="UP000038040">
    <property type="component" value="Unplaced"/>
</dbReference>
<dbReference type="OrthoDB" id="5946976at2759"/>
<evidence type="ECO:0000256" key="1">
    <source>
        <dbReference type="SAM" id="Phobius"/>
    </source>
</evidence>
<reference evidence="6" key="1">
    <citation type="submission" date="2017-02" db="UniProtKB">
        <authorList>
            <consortium name="WormBaseParasite"/>
        </authorList>
    </citation>
    <scope>IDENTIFICATION</scope>
</reference>
<dbReference type="Gene3D" id="3.40.710.10">
    <property type="entry name" value="DD-peptidase/beta-lactamase superfamily"/>
    <property type="match status" value="2"/>
</dbReference>
<evidence type="ECO:0000313" key="6">
    <source>
        <dbReference type="WBParaSite" id="DME_0000437401-mRNA-1"/>
    </source>
</evidence>
<dbReference type="InterPro" id="IPR001466">
    <property type="entry name" value="Beta-lactam-related"/>
</dbReference>
<proteinExistence type="predicted"/>
<dbReference type="PANTHER" id="PTHR43319:SF4">
    <property type="entry name" value="BETA-LACTAMASE DOMAIN-CONTAINING PROTEIN 2"/>
    <property type="match status" value="1"/>
</dbReference>
<feature type="transmembrane region" description="Helical" evidence="1">
    <location>
        <begin position="99"/>
        <end position="119"/>
    </location>
</feature>
<sequence>MPICMVIPAEIKRTLFVVVFFAILVHIYRNAFTKLPHYFRGKIYDRRFDEVESAFKQNFYDEYEQGGASLVVYYQNKLVVDLWGGYADRNAARRWMKNTLVVTLSTTKIIAAFCIALLVDRGYINYSDPISKYWPNFRKNGKAKTTIEMVLSHTAGLPYLDQFIPVHQFKNHTVMRMVLEDAKPKWSPGTRMAYHSYTYGWIIDQIIRHADPEHRGLAQFFKEEIADKYAVDYFISLPREEYYRVARFMPITWLQSIKDFFWRTDPRAHPFWLRNYKSMIIDQNDVKTPICENSNSDHQEYSTIKLLSVDRDYFFTNLSSFDNNCDENFVMIPPWLGRRFPSTVNNPNYLQIGEGSMLGVGNARSLAKIFHIVLNNKLSESLQFYLKQSPAKNDDLIMGSNIFRSNGFIYYMTNSSKSSMNKFLDILKFQELWGYGHDSYGCQQVFYDPKNNVIIAYTSNFIKFGTFLKCLPYQIIHLSIYNVLRNLGNSIN</sequence>
<dbReference type="InterPro" id="IPR012338">
    <property type="entry name" value="Beta-lactam/transpept-like"/>
</dbReference>